<gene>
    <name evidence="1" type="ORF">WJ33_10070</name>
</gene>
<evidence type="ECO:0000313" key="1">
    <source>
        <dbReference type="EMBL" id="KVG52524.1"/>
    </source>
</evidence>
<protein>
    <recommendedName>
        <fullName evidence="3">Fis family transcriptional regulator</fullName>
    </recommendedName>
</protein>
<comment type="caution">
    <text evidence="1">The sequence shown here is derived from an EMBL/GenBank/DDBJ whole genome shotgun (WGS) entry which is preliminary data.</text>
</comment>
<dbReference type="OrthoDB" id="9034629at2"/>
<dbReference type="Proteomes" id="UP000064029">
    <property type="component" value="Unassembled WGS sequence"/>
</dbReference>
<accession>A0A103QN75</accession>
<name>A0A103QN75_9BURK</name>
<evidence type="ECO:0000313" key="2">
    <source>
        <dbReference type="Proteomes" id="UP000064029"/>
    </source>
</evidence>
<sequence length="159" mass="17867">MSHSPARPSRRKPLTREMLLPLPVSKVRALSLENHHALAAMRTGRGNVDQMSCLLKVVYLAWFLLDDPATERAQVFRDAEAALERSSTRAQRREGWILPEDDCTAIEQILVLHDDQLASLASHRYTSAWTSLTQFVASPKQSPLPVARNNVPDVQHDAH</sequence>
<proteinExistence type="predicted"/>
<reference evidence="1 2" key="1">
    <citation type="submission" date="2015-11" db="EMBL/GenBank/DDBJ databases">
        <title>Expanding the genomic diversity of Burkholderia species for the development of highly accurate diagnostics.</title>
        <authorList>
            <person name="Sahl J."/>
            <person name="Keim P."/>
            <person name="Wagner D."/>
        </authorList>
    </citation>
    <scope>NUCLEOTIDE SEQUENCE [LARGE SCALE GENOMIC DNA]</scope>
    <source>
        <strain evidence="1 2">MSMB2036</strain>
    </source>
</reference>
<dbReference type="AlphaFoldDB" id="A0A103QN75"/>
<evidence type="ECO:0008006" key="3">
    <source>
        <dbReference type="Google" id="ProtNLM"/>
    </source>
</evidence>
<dbReference type="EMBL" id="LOXM01000288">
    <property type="protein sequence ID" value="KVG52524.1"/>
    <property type="molecule type" value="Genomic_DNA"/>
</dbReference>
<organism evidence="1 2">
    <name type="scientific">Burkholderia ubonensis</name>
    <dbReference type="NCBI Taxonomy" id="101571"/>
    <lineage>
        <taxon>Bacteria</taxon>
        <taxon>Pseudomonadati</taxon>
        <taxon>Pseudomonadota</taxon>
        <taxon>Betaproteobacteria</taxon>
        <taxon>Burkholderiales</taxon>
        <taxon>Burkholderiaceae</taxon>
        <taxon>Burkholderia</taxon>
        <taxon>Burkholderia cepacia complex</taxon>
    </lineage>
</organism>